<organism evidence="1 2">
    <name type="scientific">candidate division TA06 bacterium DG_78</name>
    <dbReference type="NCBI Taxonomy" id="1703772"/>
    <lineage>
        <taxon>Bacteria</taxon>
        <taxon>Bacteria division TA06</taxon>
    </lineage>
</organism>
<protein>
    <submittedName>
        <fullName evidence="1">Uncharacterized protein</fullName>
    </submittedName>
</protein>
<comment type="caution">
    <text evidence="1">The sequence shown here is derived from an EMBL/GenBank/DDBJ whole genome shotgun (WGS) entry which is preliminary data.</text>
</comment>
<reference evidence="1 2" key="1">
    <citation type="journal article" date="2015" name="Microbiome">
        <title>Genomic resolution of linkages in carbon, nitrogen, and sulfur cycling among widespread estuary sediment bacteria.</title>
        <authorList>
            <person name="Baker B.J."/>
            <person name="Lazar C.S."/>
            <person name="Teske A.P."/>
            <person name="Dick G.J."/>
        </authorList>
    </citation>
    <scope>NUCLEOTIDE SEQUENCE [LARGE SCALE GENOMIC DNA]</scope>
    <source>
        <strain evidence="1">DG_78</strain>
    </source>
</reference>
<gene>
    <name evidence="1" type="ORF">AMJ52_08650</name>
</gene>
<dbReference type="Gene3D" id="3.40.50.300">
    <property type="entry name" value="P-loop containing nucleotide triphosphate hydrolases"/>
    <property type="match status" value="1"/>
</dbReference>
<sequence>MTRQDDKIWITKELKYNGMCKKIQREIDKYSIIFVIAIFEKTLGELKKVFDGNGLPYTLYKTSWDTLNFDLGTIEKEELKTIMLLSDLLSILRVPDTALSNEVREKTTHIIVAEHYPIPKKDQEILSFAERLPYFTTVSFHASLDEPMIKIFCGKDFATTLKNFGLDETNPVSGPMVTSAINSAQKKIMHTAIADEKVNSMEEWLYYNCPKTRNKIT</sequence>
<dbReference type="AlphaFoldDB" id="A0A0S7Y9L3"/>
<evidence type="ECO:0000313" key="2">
    <source>
        <dbReference type="Proteomes" id="UP000051012"/>
    </source>
</evidence>
<dbReference type="EMBL" id="LJNI01000127">
    <property type="protein sequence ID" value="KPJ71392.1"/>
    <property type="molecule type" value="Genomic_DNA"/>
</dbReference>
<name>A0A0S7Y9L3_UNCT6</name>
<accession>A0A0S7Y9L3</accession>
<proteinExistence type="predicted"/>
<evidence type="ECO:0000313" key="1">
    <source>
        <dbReference type="EMBL" id="KPJ71392.1"/>
    </source>
</evidence>
<dbReference type="Proteomes" id="UP000051012">
    <property type="component" value="Unassembled WGS sequence"/>
</dbReference>
<dbReference type="InterPro" id="IPR027417">
    <property type="entry name" value="P-loop_NTPase"/>
</dbReference>